<evidence type="ECO:0000313" key="3">
    <source>
        <dbReference type="Proteomes" id="UP000325576"/>
    </source>
</evidence>
<organism evidence="2 3">
    <name type="scientific">Rhodococcus erythropolis</name>
    <name type="common">Arthrobacter picolinophilus</name>
    <dbReference type="NCBI Taxonomy" id="1833"/>
    <lineage>
        <taxon>Bacteria</taxon>
        <taxon>Bacillati</taxon>
        <taxon>Actinomycetota</taxon>
        <taxon>Actinomycetes</taxon>
        <taxon>Mycobacteriales</taxon>
        <taxon>Nocardiaceae</taxon>
        <taxon>Rhodococcus</taxon>
        <taxon>Rhodococcus erythropolis group</taxon>
    </lineage>
</organism>
<feature type="transmembrane region" description="Helical" evidence="1">
    <location>
        <begin position="178"/>
        <end position="205"/>
    </location>
</feature>
<feature type="transmembrane region" description="Helical" evidence="1">
    <location>
        <begin position="382"/>
        <end position="404"/>
    </location>
</feature>
<evidence type="ECO:0008006" key="4">
    <source>
        <dbReference type="Google" id="ProtNLM"/>
    </source>
</evidence>
<protein>
    <recommendedName>
        <fullName evidence="4">Transmembrane protein</fullName>
    </recommendedName>
</protein>
<evidence type="ECO:0000313" key="2">
    <source>
        <dbReference type="EMBL" id="KAB2585456.1"/>
    </source>
</evidence>
<name>A0A5N5E5B7_RHOER</name>
<evidence type="ECO:0000256" key="1">
    <source>
        <dbReference type="SAM" id="Phobius"/>
    </source>
</evidence>
<keyword evidence="1" id="KW-0812">Transmembrane</keyword>
<proteinExistence type="predicted"/>
<feature type="transmembrane region" description="Helical" evidence="1">
    <location>
        <begin position="293"/>
        <end position="311"/>
    </location>
</feature>
<feature type="transmembrane region" description="Helical" evidence="1">
    <location>
        <begin position="352"/>
        <end position="370"/>
    </location>
</feature>
<feature type="transmembrane region" description="Helical" evidence="1">
    <location>
        <begin position="20"/>
        <end position="42"/>
    </location>
</feature>
<dbReference type="EMBL" id="MRBO01000326">
    <property type="protein sequence ID" value="KAB2585456.1"/>
    <property type="molecule type" value="Genomic_DNA"/>
</dbReference>
<keyword evidence="1" id="KW-1133">Transmembrane helix</keyword>
<feature type="transmembrane region" description="Helical" evidence="1">
    <location>
        <begin position="225"/>
        <end position="243"/>
    </location>
</feature>
<dbReference type="Proteomes" id="UP000325576">
    <property type="component" value="Unassembled WGS sequence"/>
</dbReference>
<accession>A0A5N5E5B7</accession>
<reference evidence="2 3" key="1">
    <citation type="journal article" date="2017" name="Poromechanics V (2013)">
        <title>Genomic Characterization of the Arsenic-Tolerant Actinobacterium, &lt;i&gt;Rhodococcus erythropolis&lt;/i&gt; S43.</title>
        <authorList>
            <person name="Retamal-Morales G."/>
            <person name="Mehnert M."/>
            <person name="Schwabe R."/>
            <person name="Tischler D."/>
            <person name="Schloemann M."/>
            <person name="Levican G.J."/>
        </authorList>
    </citation>
    <scope>NUCLEOTIDE SEQUENCE [LARGE SCALE GENOMIC DNA]</scope>
    <source>
        <strain evidence="2 3">S43</strain>
    </source>
</reference>
<feature type="transmembrane region" description="Helical" evidence="1">
    <location>
        <begin position="318"/>
        <end position="337"/>
    </location>
</feature>
<sequence length="593" mass="64138">MTSPQPEPTLTFTPKRVAQLAFVLIGCQLVIRAWVAASNYFYWDDLILIGRGGRFPLFSSELLLYDHDGHFMPAAFFFTGLITRIAPYNWALSATLLVIGQAAASLALLRTLRLVLGWRPALLIPLILYLFVPLTLPSFSWWAAALNALPLQIALAWACGDAIKLYRTGHVRYVFSGTAVFVVSLLFFEKAVLVPFVALAFLVLYLRTQGEGTPIRSAVTKCRRLWTACAAVLAIWIPVYLTTVESPITGNGRSMSTELLHHGTSLGMLPTLLGGPWRWERWIPSPAWADPPTVLVAAAWAALLTTVVMTVRARRGAAWIWAAAALYFLASVVAMTATRSDADTTYELAQTLRYFTDSATVFALAAALILAAPRRRPARIPVAVAAGLSALFVVSSLVSTVTFVDIWRENPTRDYLANARMSLSQNQDAPLLEQPVAIEVLLPVAFPNNLASNVLAPLPDRPEFSSSTPILRTIDDSGRIVDAEVTWTRRIPEGAAPNCGTRAEGPTELPLDGPLAGWEWTVQLNYLASTDGTIDVALESGDAVSVPVTQGLHSAFVRLVGHGNSVKITPTTPGLPLCFGAGQVGAVVPTSAK</sequence>
<dbReference type="AlphaFoldDB" id="A0A5N5E5B7"/>
<feature type="transmembrane region" description="Helical" evidence="1">
    <location>
        <begin position="121"/>
        <end position="143"/>
    </location>
</feature>
<gene>
    <name evidence="2" type="ORF">BS297_10280</name>
</gene>
<keyword evidence="1" id="KW-0472">Membrane</keyword>
<comment type="caution">
    <text evidence="2">The sequence shown here is derived from an EMBL/GenBank/DDBJ whole genome shotgun (WGS) entry which is preliminary data.</text>
</comment>
<feature type="transmembrane region" description="Helical" evidence="1">
    <location>
        <begin position="88"/>
        <end position="109"/>
    </location>
</feature>